<dbReference type="InterPro" id="IPR024266">
    <property type="entry name" value="DUF3806"/>
</dbReference>
<dbReference type="Gene3D" id="1.20.120.1090">
    <property type="match status" value="1"/>
</dbReference>
<protein>
    <submittedName>
        <fullName evidence="1">Uncharacterized protein</fullName>
    </submittedName>
</protein>
<dbReference type="Pfam" id="PF12713">
    <property type="entry name" value="DUF3806"/>
    <property type="match status" value="1"/>
</dbReference>
<sequence length="143" mass="16355">MNDLPRYRLEDAEREWLEESRAWIKGHFSEEADDNYADPDAKLAVVRANIAQGWVGPEDTWKLQALGIAMGDALADELLLDWVTIEDEYGRVPALNWPGTSIVLYPVTMISQRIERGEEVDIDVMFEETRTRLQEIAFSGDVQ</sequence>
<keyword evidence="2" id="KW-1185">Reference proteome</keyword>
<reference evidence="1 2" key="1">
    <citation type="submission" date="2015-06" db="EMBL/GenBank/DDBJ databases">
        <authorList>
            <person name="Zeng Y."/>
            <person name="Huang Y."/>
        </authorList>
    </citation>
    <scope>NUCLEOTIDE SEQUENCE [LARGE SCALE GENOMIC DNA]</scope>
    <source>
        <strain evidence="1 2">PQ-2</strain>
    </source>
</reference>
<evidence type="ECO:0000313" key="2">
    <source>
        <dbReference type="Proteomes" id="UP000035287"/>
    </source>
</evidence>
<dbReference type="STRING" id="1348774.AB433_11465"/>
<dbReference type="PATRIC" id="fig|1348774.3.peg.2414"/>
<name>A0A0G3XJ74_9SPHN</name>
<evidence type="ECO:0000313" key="1">
    <source>
        <dbReference type="EMBL" id="AKM10438.1"/>
    </source>
</evidence>
<proteinExistence type="predicted"/>
<accession>A0A0G3XJ74</accession>
<gene>
    <name evidence="1" type="ORF">AB433_11465</name>
</gene>
<dbReference type="KEGG" id="cna:AB433_11465"/>
<dbReference type="EMBL" id="CP011770">
    <property type="protein sequence ID" value="AKM10438.1"/>
    <property type="molecule type" value="Genomic_DNA"/>
</dbReference>
<dbReference type="Proteomes" id="UP000035287">
    <property type="component" value="Chromosome"/>
</dbReference>
<organism evidence="1 2">
    <name type="scientific">Croceicoccus naphthovorans</name>
    <dbReference type="NCBI Taxonomy" id="1348774"/>
    <lineage>
        <taxon>Bacteria</taxon>
        <taxon>Pseudomonadati</taxon>
        <taxon>Pseudomonadota</taxon>
        <taxon>Alphaproteobacteria</taxon>
        <taxon>Sphingomonadales</taxon>
        <taxon>Erythrobacteraceae</taxon>
        <taxon>Croceicoccus</taxon>
    </lineage>
</organism>
<dbReference type="RefSeq" id="WP_047821096.1">
    <property type="nucleotide sequence ID" value="NZ_CP011770.1"/>
</dbReference>
<dbReference type="OrthoDB" id="8781168at2"/>
<dbReference type="AlphaFoldDB" id="A0A0G3XJ74"/>